<dbReference type="PANTHER" id="PTHR12197">
    <property type="entry name" value="HISTONE-LYSINE N-METHYLTRANSFERASE SMYD"/>
    <property type="match status" value="1"/>
</dbReference>
<accession>A0A6A5N7J1</accession>
<dbReference type="GO" id="GO:0008168">
    <property type="term" value="F:methyltransferase activity"/>
    <property type="evidence" value="ECO:0007669"/>
    <property type="project" value="UniProtKB-KW"/>
</dbReference>
<dbReference type="SUPFAM" id="SSF82199">
    <property type="entry name" value="SET domain"/>
    <property type="match status" value="1"/>
</dbReference>
<protein>
    <submittedName>
        <fullName evidence="1">Putative histone-lysine N-methyltransferase chromatin remodeling SET family</fullName>
    </submittedName>
</protein>
<dbReference type="SMART" id="SM00317">
    <property type="entry name" value="SET"/>
    <property type="match status" value="1"/>
</dbReference>
<dbReference type="Gene3D" id="2.170.270.10">
    <property type="entry name" value="SET domain"/>
    <property type="match status" value="1"/>
</dbReference>
<dbReference type="GO" id="GO:0005634">
    <property type="term" value="C:nucleus"/>
    <property type="evidence" value="ECO:0007669"/>
    <property type="project" value="TreeGrafter"/>
</dbReference>
<dbReference type="GO" id="GO:0032259">
    <property type="term" value="P:methylation"/>
    <property type="evidence" value="ECO:0007669"/>
    <property type="project" value="UniProtKB-KW"/>
</dbReference>
<dbReference type="Proteomes" id="UP000447434">
    <property type="component" value="Chromosome 6"/>
</dbReference>
<sequence>MENYFGTTHKEDFVQFHRDSCIDSNKMPILPFLRLASHFTKPNRSNTFNLFPLLSFSTTTAAASEHHHSPPPIRVALTHSSGRGVFATRPIATGDLIHTAKPALCHPSLSAIDTVCYSCLRKVPISSKFQYQGVSFCSQDCKRRCNEFYDVEMKANWMAFDDYCRTHGLKYPFLVKRLACMVISGVSKSDSLDILQPANLTSDMILEMEEEFALLKNAFRETSIADEHIAFLTKQWYISVLVRIRINAFRIELVGGLYEDLLSSAVASVEAEAAVGNAVYILPSLYNHDCDPNAHIIWIDNADAKIKALRDIDEGEELRICYIDASMDRDARQEILFQGFGFQCNCSRCLQGD</sequence>
<evidence type="ECO:0000313" key="2">
    <source>
        <dbReference type="Proteomes" id="UP000447434"/>
    </source>
</evidence>
<dbReference type="InterPro" id="IPR001214">
    <property type="entry name" value="SET_dom"/>
</dbReference>
<evidence type="ECO:0000313" key="1">
    <source>
        <dbReference type="EMBL" id="KAE9612467.1"/>
    </source>
</evidence>
<dbReference type="OrthoDB" id="438641at2759"/>
<dbReference type="PANTHER" id="PTHR12197:SF298">
    <property type="entry name" value="HISTONE-LYSINE N-METHYLTRANSFERASE ATXR4"/>
    <property type="match status" value="1"/>
</dbReference>
<dbReference type="EMBL" id="WOCE01000006">
    <property type="protein sequence ID" value="KAE9612467.1"/>
    <property type="molecule type" value="Genomic_DNA"/>
</dbReference>
<proteinExistence type="predicted"/>
<reference evidence="2" key="1">
    <citation type="journal article" date="2020" name="Nat. Commun.">
        <title>Genome sequence of the cluster root forming white lupin.</title>
        <authorList>
            <person name="Hufnagel B."/>
            <person name="Marques A."/>
            <person name="Soriano A."/>
            <person name="Marques L."/>
            <person name="Divol F."/>
            <person name="Doumas P."/>
            <person name="Sallet E."/>
            <person name="Mancinotti D."/>
            <person name="Carrere S."/>
            <person name="Marande W."/>
            <person name="Arribat S."/>
            <person name="Keller J."/>
            <person name="Huneau C."/>
            <person name="Blein T."/>
            <person name="Aime D."/>
            <person name="Laguerre M."/>
            <person name="Taylor J."/>
            <person name="Schubert V."/>
            <person name="Nelson M."/>
            <person name="Geu-Flores F."/>
            <person name="Crespi M."/>
            <person name="Gallardo-Guerrero K."/>
            <person name="Delaux P.-M."/>
            <person name="Salse J."/>
            <person name="Berges H."/>
            <person name="Guyot R."/>
            <person name="Gouzy J."/>
            <person name="Peret B."/>
        </authorList>
    </citation>
    <scope>NUCLEOTIDE SEQUENCE [LARGE SCALE GENOMIC DNA]</scope>
    <source>
        <strain evidence="2">cv. Amiga</strain>
    </source>
</reference>
<dbReference type="AlphaFoldDB" id="A0A6A5N7J1"/>
<dbReference type="Pfam" id="PF00856">
    <property type="entry name" value="SET"/>
    <property type="match status" value="1"/>
</dbReference>
<dbReference type="PROSITE" id="PS50280">
    <property type="entry name" value="SET"/>
    <property type="match status" value="1"/>
</dbReference>
<organism evidence="1 2">
    <name type="scientific">Lupinus albus</name>
    <name type="common">White lupine</name>
    <name type="synonym">Lupinus termis</name>
    <dbReference type="NCBI Taxonomy" id="3870"/>
    <lineage>
        <taxon>Eukaryota</taxon>
        <taxon>Viridiplantae</taxon>
        <taxon>Streptophyta</taxon>
        <taxon>Embryophyta</taxon>
        <taxon>Tracheophyta</taxon>
        <taxon>Spermatophyta</taxon>
        <taxon>Magnoliopsida</taxon>
        <taxon>eudicotyledons</taxon>
        <taxon>Gunneridae</taxon>
        <taxon>Pentapetalae</taxon>
        <taxon>rosids</taxon>
        <taxon>fabids</taxon>
        <taxon>Fabales</taxon>
        <taxon>Fabaceae</taxon>
        <taxon>Papilionoideae</taxon>
        <taxon>50 kb inversion clade</taxon>
        <taxon>genistoids sensu lato</taxon>
        <taxon>core genistoids</taxon>
        <taxon>Genisteae</taxon>
        <taxon>Lupinus</taxon>
    </lineage>
</organism>
<dbReference type="CDD" id="cd20071">
    <property type="entry name" value="SET_SMYD"/>
    <property type="match status" value="1"/>
</dbReference>
<keyword evidence="1" id="KW-0808">Transferase</keyword>
<dbReference type="Gene3D" id="6.10.140.2220">
    <property type="match status" value="1"/>
</dbReference>
<comment type="caution">
    <text evidence="1">The sequence shown here is derived from an EMBL/GenBank/DDBJ whole genome shotgun (WGS) entry which is preliminary data.</text>
</comment>
<gene>
    <name evidence="1" type="ORF">Lalb_Chr06g0173431</name>
</gene>
<dbReference type="Gene3D" id="1.10.220.160">
    <property type="match status" value="1"/>
</dbReference>
<dbReference type="InterPro" id="IPR050869">
    <property type="entry name" value="H3K4_H4K5_MeTrfase"/>
</dbReference>
<keyword evidence="1" id="KW-0489">Methyltransferase</keyword>
<dbReference type="InterPro" id="IPR046341">
    <property type="entry name" value="SET_dom_sf"/>
</dbReference>
<name>A0A6A5N7J1_LUPAL</name>
<keyword evidence="2" id="KW-1185">Reference proteome</keyword>